<keyword evidence="1" id="KW-0812">Transmembrane</keyword>
<keyword evidence="4" id="KW-1185">Reference proteome</keyword>
<dbReference type="Pfam" id="PF20712">
    <property type="entry name" value="CyanoTRADDas_TM"/>
    <property type="match status" value="1"/>
</dbReference>
<dbReference type="EMBL" id="JAGQDE010000007">
    <property type="protein sequence ID" value="MBQ0959207.1"/>
    <property type="molecule type" value="Genomic_DNA"/>
</dbReference>
<dbReference type="InterPro" id="IPR048567">
    <property type="entry name" value="CyanoTRADDas_TM"/>
</dbReference>
<comment type="caution">
    <text evidence="3">The sequence shown here is derived from an EMBL/GenBank/DDBJ whole genome shotgun (WGS) entry which is preliminary data.</text>
</comment>
<keyword evidence="1" id="KW-1133">Transmembrane helix</keyword>
<feature type="transmembrane region" description="Helical" evidence="1">
    <location>
        <begin position="58"/>
        <end position="83"/>
    </location>
</feature>
<dbReference type="AlphaFoldDB" id="A0A940YI84"/>
<reference evidence="3" key="1">
    <citation type="submission" date="2021-04" db="EMBL/GenBank/DDBJ databases">
        <title>The genome sequence of Ideonella sp. 4Y11.</title>
        <authorList>
            <person name="Liu Y."/>
        </authorList>
    </citation>
    <scope>NUCLEOTIDE SEQUENCE</scope>
    <source>
        <strain evidence="3">4Y11</strain>
    </source>
</reference>
<evidence type="ECO:0000313" key="4">
    <source>
        <dbReference type="Proteomes" id="UP000678374"/>
    </source>
</evidence>
<dbReference type="RefSeq" id="WP_210801724.1">
    <property type="nucleotide sequence ID" value="NZ_JAGQDE010000007.1"/>
</dbReference>
<evidence type="ECO:0000256" key="1">
    <source>
        <dbReference type="SAM" id="Phobius"/>
    </source>
</evidence>
<protein>
    <recommendedName>
        <fullName evidence="2">Cyanobacterial TRADD-N associated 2 transmembrane domain-containing protein</fullName>
    </recommendedName>
</protein>
<dbReference type="Proteomes" id="UP000678374">
    <property type="component" value="Unassembled WGS sequence"/>
</dbReference>
<name>A0A940YI84_9BURK</name>
<feature type="transmembrane region" description="Helical" evidence="1">
    <location>
        <begin position="177"/>
        <end position="196"/>
    </location>
</feature>
<feature type="domain" description="Cyanobacterial TRADD-N associated 2 transmembrane" evidence="2">
    <location>
        <begin position="135"/>
        <end position="203"/>
    </location>
</feature>
<evidence type="ECO:0000313" key="3">
    <source>
        <dbReference type="EMBL" id="MBQ0959207.1"/>
    </source>
</evidence>
<keyword evidence="1" id="KW-0472">Membrane</keyword>
<proteinExistence type="predicted"/>
<feature type="transmembrane region" description="Helical" evidence="1">
    <location>
        <begin position="27"/>
        <end position="46"/>
    </location>
</feature>
<accession>A0A940YI84</accession>
<sequence length="237" mass="26003">MPFFDIFFDALGVLIEVLKRNPQVRRVVVALSIAGLGLAGSLALSAEFLKWPLPPEQLAPTLGGVAGVSFFMLFVGLAAYVGLKVKGGGVLRLELQSLHEERKRITDRLAEKPKPDILDTIQLSLNQLNEYYTINKSQARNSFTFSVFAIVVGLATVVGGIWLFYLGESPRMDLAAITSIAGVLSQFIGAAYFYLYRNSLEQLNFFFAQLVGPANFKSPPRHRPVAHAVLMAVVTSR</sequence>
<evidence type="ECO:0000259" key="2">
    <source>
        <dbReference type="Pfam" id="PF20712"/>
    </source>
</evidence>
<feature type="transmembrane region" description="Helical" evidence="1">
    <location>
        <begin position="143"/>
        <end position="165"/>
    </location>
</feature>
<organism evidence="3 4">
    <name type="scientific">Ideonella aquatica</name>
    <dbReference type="NCBI Taxonomy" id="2824119"/>
    <lineage>
        <taxon>Bacteria</taxon>
        <taxon>Pseudomonadati</taxon>
        <taxon>Pseudomonadota</taxon>
        <taxon>Betaproteobacteria</taxon>
        <taxon>Burkholderiales</taxon>
        <taxon>Sphaerotilaceae</taxon>
        <taxon>Ideonella</taxon>
    </lineage>
</organism>
<gene>
    <name evidence="3" type="ORF">KAK06_09580</name>
</gene>